<dbReference type="InterPro" id="IPR027417">
    <property type="entry name" value="P-loop_NTPase"/>
</dbReference>
<reference evidence="1 2" key="1">
    <citation type="submission" date="2019-02" db="EMBL/GenBank/DDBJ databases">
        <title>Complete Genome Sequence and Methylome Analysis of free living Spirochaetas.</title>
        <authorList>
            <person name="Fomenkov A."/>
            <person name="Dubinina G."/>
            <person name="Leshcheva N."/>
            <person name="Mikheeva N."/>
            <person name="Grabovich M."/>
            <person name="Vincze T."/>
            <person name="Roberts R.J."/>
        </authorList>
    </citation>
    <scope>NUCLEOTIDE SEQUENCE [LARGE SCALE GENOMIC DNA]</scope>
    <source>
        <strain evidence="1 2">K2</strain>
    </source>
</reference>
<dbReference type="SUPFAM" id="SSF52540">
    <property type="entry name" value="P-loop containing nucleoside triphosphate hydrolases"/>
    <property type="match status" value="1"/>
</dbReference>
<keyword evidence="1" id="KW-0255">Endonuclease</keyword>
<sequence>MSKAINVNDSFTYLYKPFLLLAGISGVGKTRFVRAQAACSNGWTADDPRKPDNYELVAVRPDWHEPSDLLGYVSRIDGTKYVPTGFLKFLVKAWQEVFDNSGSLTDIGVGIRPFWLCLDEMNLAPVEQYFADYLSILESRKWTDTEYSSLPIISDDLELVMKALKGGADEDLWSAFISNGGIPLPPNLIVAGTVNMDETTHGFSRKVIDRALTLDFQEFFPNRFNEFFVPQTEPKILSFYTASHVSSPGDLSDVLADPNGDKSITFLSEINIKLKSTPFELAYRALNELLLSVKCFMPEDNQSLVAVWDDYLMQKVLPRIEGDAEKLRFTGDDESSLLNELSKLIKTKFKRLLETDNDIITRPDLFNQKVDGDEAEPCRCKSLDKISWMQERLVQNHYTSFWA</sequence>
<keyword evidence="1" id="KW-0378">Hydrolase</keyword>
<organism evidence="1 2">
    <name type="scientific">Oceanispirochaeta crateris</name>
    <dbReference type="NCBI Taxonomy" id="2518645"/>
    <lineage>
        <taxon>Bacteria</taxon>
        <taxon>Pseudomonadati</taxon>
        <taxon>Spirochaetota</taxon>
        <taxon>Spirochaetia</taxon>
        <taxon>Spirochaetales</taxon>
        <taxon>Spirochaetaceae</taxon>
        <taxon>Oceanispirochaeta</taxon>
    </lineage>
</organism>
<protein>
    <submittedName>
        <fullName evidence="1">Restriction endonuclease</fullName>
    </submittedName>
</protein>
<dbReference type="Gene3D" id="3.40.50.300">
    <property type="entry name" value="P-loop containing nucleotide triphosphate hydrolases"/>
    <property type="match status" value="1"/>
</dbReference>
<dbReference type="EMBL" id="CP036150">
    <property type="protein sequence ID" value="QEN09862.1"/>
    <property type="molecule type" value="Genomic_DNA"/>
</dbReference>
<evidence type="ECO:0000313" key="2">
    <source>
        <dbReference type="Proteomes" id="UP000324209"/>
    </source>
</evidence>
<evidence type="ECO:0000313" key="1">
    <source>
        <dbReference type="EMBL" id="QEN09862.1"/>
    </source>
</evidence>
<dbReference type="AlphaFoldDB" id="A0A5C1QUU4"/>
<keyword evidence="2" id="KW-1185">Reference proteome</keyword>
<dbReference type="GO" id="GO:0004519">
    <property type="term" value="F:endonuclease activity"/>
    <property type="evidence" value="ECO:0007669"/>
    <property type="project" value="UniProtKB-KW"/>
</dbReference>
<dbReference type="OrthoDB" id="9781481at2"/>
<gene>
    <name evidence="1" type="ORF">EXM22_04745</name>
</gene>
<dbReference type="Proteomes" id="UP000324209">
    <property type="component" value="Chromosome"/>
</dbReference>
<accession>A0A5C1QUU4</accession>
<proteinExistence type="predicted"/>
<dbReference type="KEGG" id="ock:EXM22_04745"/>
<name>A0A5C1QUU4_9SPIO</name>
<keyword evidence="1" id="KW-0540">Nuclease</keyword>